<protein>
    <submittedName>
        <fullName evidence="1">DUF1033 family protein</fullName>
    </submittedName>
</protein>
<gene>
    <name evidence="1" type="ORF">EKG35_18475</name>
</gene>
<evidence type="ECO:0000313" key="2">
    <source>
        <dbReference type="Proteomes" id="UP000276349"/>
    </source>
</evidence>
<dbReference type="Proteomes" id="UP000276349">
    <property type="component" value="Unassembled WGS sequence"/>
</dbReference>
<proteinExistence type="predicted"/>
<comment type="caution">
    <text evidence="1">The sequence shown here is derived from an EMBL/GenBank/DDBJ whole genome shotgun (WGS) entry which is preliminary data.</text>
</comment>
<accession>A0A3S0HCD5</accession>
<dbReference type="AlphaFoldDB" id="A0A3S0HCD5"/>
<dbReference type="RefSeq" id="WP_126296024.1">
    <property type="nucleotide sequence ID" value="NZ_CP155468.1"/>
</dbReference>
<dbReference type="InterPro" id="IPR010434">
    <property type="entry name" value="DUF1033"/>
</dbReference>
<dbReference type="EMBL" id="RXNR01000086">
    <property type="protein sequence ID" value="RTQ87861.1"/>
    <property type="molecule type" value="Genomic_DNA"/>
</dbReference>
<dbReference type="Pfam" id="PF06279">
    <property type="entry name" value="DUF1033"/>
    <property type="match status" value="1"/>
</dbReference>
<sequence>MFKLIYMKADYEPWWQFEGWESNIVSINEYETEEQLNDGLNTILEKFRAKYEHEASREDKYYAFWTDAECEFCEACDDDLQIYHGIIIEK</sequence>
<reference evidence="1 2" key="1">
    <citation type="submission" date="2018-12" db="EMBL/GenBank/DDBJ databases">
        <authorList>
            <person name="Yu L."/>
        </authorList>
    </citation>
    <scope>NUCLEOTIDE SEQUENCE [LARGE SCALE GENOMIC DNA]</scope>
    <source>
        <strain evidence="1 2">S5H2222</strain>
    </source>
</reference>
<evidence type="ECO:0000313" key="1">
    <source>
        <dbReference type="EMBL" id="RTQ87861.1"/>
    </source>
</evidence>
<dbReference type="OrthoDB" id="2389779at2"/>
<keyword evidence="2" id="KW-1185">Reference proteome</keyword>
<organism evidence="1 2">
    <name type="scientific">Lysinibacillus telephonicus</name>
    <dbReference type="NCBI Taxonomy" id="1714840"/>
    <lineage>
        <taxon>Bacteria</taxon>
        <taxon>Bacillati</taxon>
        <taxon>Bacillota</taxon>
        <taxon>Bacilli</taxon>
        <taxon>Bacillales</taxon>
        <taxon>Bacillaceae</taxon>
        <taxon>Lysinibacillus</taxon>
    </lineage>
</organism>
<name>A0A3S0HCD5_9BACI</name>